<keyword evidence="3" id="KW-1185">Reference proteome</keyword>
<evidence type="ECO:0000256" key="1">
    <source>
        <dbReference type="SAM" id="MobiDB-lite"/>
    </source>
</evidence>
<dbReference type="EMBL" id="CM003104">
    <property type="protein sequence ID" value="KUI71740.1"/>
    <property type="molecule type" value="Genomic_DNA"/>
</dbReference>
<feature type="compositionally biased region" description="Basic residues" evidence="1">
    <location>
        <begin position="203"/>
        <end position="214"/>
    </location>
</feature>
<name>A0A194W6N9_CYTMA</name>
<evidence type="ECO:0000313" key="2">
    <source>
        <dbReference type="EMBL" id="KUI71740.1"/>
    </source>
</evidence>
<reference evidence="2" key="1">
    <citation type="submission" date="2014-12" db="EMBL/GenBank/DDBJ databases">
        <title>Genome Sequence of Valsa Canker Pathogens Uncovers a Specific Adaption of Colonization on Woody Bark.</title>
        <authorList>
            <person name="Yin Z."/>
            <person name="Liu H."/>
            <person name="Gao X."/>
            <person name="Li Z."/>
            <person name="Song N."/>
            <person name="Ke X."/>
            <person name="Dai Q."/>
            <person name="Wu Y."/>
            <person name="Sun Y."/>
            <person name="Xu J.-R."/>
            <person name="Kang Z.K."/>
            <person name="Wang L."/>
            <person name="Huang L."/>
        </authorList>
    </citation>
    <scope>NUCLEOTIDE SEQUENCE [LARGE SCALE GENOMIC DNA]</scope>
    <source>
        <strain evidence="2">03-8</strain>
    </source>
</reference>
<feature type="region of interest" description="Disordered" evidence="1">
    <location>
        <begin position="180"/>
        <end position="214"/>
    </location>
</feature>
<gene>
    <name evidence="2" type="ORF">VM1G_07054</name>
</gene>
<accession>A0A194W6N9</accession>
<proteinExistence type="predicted"/>
<evidence type="ECO:0000313" key="3">
    <source>
        <dbReference type="Proteomes" id="UP000078559"/>
    </source>
</evidence>
<dbReference type="Proteomes" id="UP000078559">
    <property type="component" value="Chromosome 7"/>
</dbReference>
<protein>
    <submittedName>
        <fullName evidence="2">Uncharacterized protein</fullName>
    </submittedName>
</protein>
<dbReference type="AlphaFoldDB" id="A0A194W6N9"/>
<organism evidence="2 3">
    <name type="scientific">Cytospora mali</name>
    <name type="common">Apple Valsa canker fungus</name>
    <name type="synonym">Valsa mali</name>
    <dbReference type="NCBI Taxonomy" id="578113"/>
    <lineage>
        <taxon>Eukaryota</taxon>
        <taxon>Fungi</taxon>
        <taxon>Dikarya</taxon>
        <taxon>Ascomycota</taxon>
        <taxon>Pezizomycotina</taxon>
        <taxon>Sordariomycetes</taxon>
        <taxon>Sordariomycetidae</taxon>
        <taxon>Diaporthales</taxon>
        <taxon>Cytosporaceae</taxon>
        <taxon>Cytospora</taxon>
    </lineage>
</organism>
<sequence>MYRFLCKVLPLIFHEMLSKQELYIGVTDWATKRDFYSYIHQVHYYLLVQKQNSIRNPTSQARKKLRAEIWAEVEVNVFINFIEAASLSRGAFLQDLAAKRKASSTAQPGVHLQDLQDADPGVLSMKLEPEDSINVGMEAVKMVKQDPGLGGLNMDDLEFKPEPDDSDSIRLSDLPEYNGGGGDDGWLNGLQSEDEDNVPHPSLKGRKHKAARRRARDMAAELRTRNAVDRWYRFVRVKLGRPGGTTFFK</sequence>
<dbReference type="OrthoDB" id="10573802at2759"/>